<keyword evidence="7 16" id="KW-0732">Signal</keyword>
<dbReference type="GO" id="GO:0009252">
    <property type="term" value="P:peptidoglycan biosynthetic process"/>
    <property type="evidence" value="ECO:0007669"/>
    <property type="project" value="UniProtKB-UniPathway"/>
</dbReference>
<keyword evidence="8" id="KW-0378">Hydrolase</keyword>
<feature type="signal peptide" evidence="16">
    <location>
        <begin position="1"/>
        <end position="32"/>
    </location>
</feature>
<evidence type="ECO:0000256" key="2">
    <source>
        <dbReference type="ARBA" id="ARBA00004752"/>
    </source>
</evidence>
<evidence type="ECO:0000256" key="8">
    <source>
        <dbReference type="ARBA" id="ARBA00022801"/>
    </source>
</evidence>
<evidence type="ECO:0000256" key="11">
    <source>
        <dbReference type="ARBA" id="ARBA00023316"/>
    </source>
</evidence>
<protein>
    <recommendedName>
        <fullName evidence="4">serine-type D-Ala-D-Ala carboxypeptidase</fullName>
        <ecNumber evidence="4">3.4.16.4</ecNumber>
    </recommendedName>
</protein>
<evidence type="ECO:0000313" key="18">
    <source>
        <dbReference type="EMBL" id="GGE48092.1"/>
    </source>
</evidence>
<comment type="pathway">
    <text evidence="2">Cell wall biogenesis; peptidoglycan biosynthesis.</text>
</comment>
<evidence type="ECO:0000256" key="10">
    <source>
        <dbReference type="ARBA" id="ARBA00022984"/>
    </source>
</evidence>
<dbReference type="InterPro" id="IPR015956">
    <property type="entry name" value="Peniciliin-bd_prot_C_sf"/>
</dbReference>
<evidence type="ECO:0000256" key="12">
    <source>
        <dbReference type="ARBA" id="ARBA00034000"/>
    </source>
</evidence>
<dbReference type="InterPro" id="IPR012907">
    <property type="entry name" value="Peptidase_S11_C"/>
</dbReference>
<dbReference type="InterPro" id="IPR001967">
    <property type="entry name" value="Peptidase_S11_N"/>
</dbReference>
<dbReference type="Gene3D" id="3.40.710.10">
    <property type="entry name" value="DD-peptidase/beta-lactamase superfamily"/>
    <property type="match status" value="1"/>
</dbReference>
<dbReference type="Gene3D" id="2.60.410.10">
    <property type="entry name" value="D-Ala-D-Ala carboxypeptidase, C-terminal domain"/>
    <property type="match status" value="1"/>
</dbReference>
<keyword evidence="10" id="KW-0573">Peptidoglycan synthesis</keyword>
<feature type="active site" description="Proton acceptor" evidence="13">
    <location>
        <position position="71"/>
    </location>
</feature>
<evidence type="ECO:0000313" key="19">
    <source>
        <dbReference type="Proteomes" id="UP000628775"/>
    </source>
</evidence>
<evidence type="ECO:0000256" key="5">
    <source>
        <dbReference type="ARBA" id="ARBA00022645"/>
    </source>
</evidence>
<dbReference type="GO" id="GO:0006508">
    <property type="term" value="P:proteolysis"/>
    <property type="evidence" value="ECO:0007669"/>
    <property type="project" value="UniProtKB-KW"/>
</dbReference>
<dbReference type="InterPro" id="IPR037167">
    <property type="entry name" value="Peptidase_S11_C_sf"/>
</dbReference>
<keyword evidence="9" id="KW-0133">Cell shape</keyword>
<comment type="function">
    <text evidence="1">Removes C-terminal D-alanyl residues from sugar-peptide cell wall precursors.</text>
</comment>
<dbReference type="GO" id="GO:0071555">
    <property type="term" value="P:cell wall organization"/>
    <property type="evidence" value="ECO:0007669"/>
    <property type="project" value="UniProtKB-KW"/>
</dbReference>
<organism evidence="18 19">
    <name type="scientific">Pullulanibacillus camelliae</name>
    <dbReference type="NCBI Taxonomy" id="1707096"/>
    <lineage>
        <taxon>Bacteria</taxon>
        <taxon>Bacillati</taxon>
        <taxon>Bacillota</taxon>
        <taxon>Bacilli</taxon>
        <taxon>Bacillales</taxon>
        <taxon>Sporolactobacillaceae</taxon>
        <taxon>Pullulanibacillus</taxon>
    </lineage>
</organism>
<dbReference type="RefSeq" id="WP_188695527.1">
    <property type="nucleotide sequence ID" value="NZ_BMIR01000014.1"/>
</dbReference>
<evidence type="ECO:0000256" key="16">
    <source>
        <dbReference type="SAM" id="SignalP"/>
    </source>
</evidence>
<evidence type="ECO:0000256" key="13">
    <source>
        <dbReference type="PIRSR" id="PIRSR618044-1"/>
    </source>
</evidence>
<gene>
    <name evidence="18" type="primary">dacA</name>
    <name evidence="18" type="ORF">GCM10011391_28610</name>
</gene>
<comment type="catalytic activity">
    <reaction evidence="12">
        <text>Preferential cleavage: (Ac)2-L-Lys-D-Ala-|-D-Ala. Also transpeptidation of peptidyl-alanyl moieties that are N-acyl substituents of D-alanine.</text>
        <dbReference type="EC" id="3.4.16.4"/>
    </reaction>
</comment>
<evidence type="ECO:0000256" key="14">
    <source>
        <dbReference type="PIRSR" id="PIRSR618044-2"/>
    </source>
</evidence>
<evidence type="ECO:0000256" key="7">
    <source>
        <dbReference type="ARBA" id="ARBA00022729"/>
    </source>
</evidence>
<dbReference type="Pfam" id="PF00768">
    <property type="entry name" value="Peptidase_S11"/>
    <property type="match status" value="1"/>
</dbReference>
<dbReference type="EMBL" id="BMIR01000014">
    <property type="protein sequence ID" value="GGE48092.1"/>
    <property type="molecule type" value="Genomic_DNA"/>
</dbReference>
<dbReference type="InterPro" id="IPR018044">
    <property type="entry name" value="Peptidase_S11"/>
</dbReference>
<evidence type="ECO:0000259" key="17">
    <source>
        <dbReference type="SMART" id="SM00936"/>
    </source>
</evidence>
<sequence length="453" mass="49755">MYVSRFVRQSIVLSIVSLLIIATLFHPRSAAAATNGPSIQAKAAILVDANTGKILYAKNIDEKLPPASMTKLMTEYLIMKALADGKIKWTTTVPVDQKVFELSRNSTFSGFSLRKDYKYSVESMFDALLIPSSNAAAVAFAELLGNGNESNFVDQMNQTAKKLGMKDTVYINASGLDNVDLGKYKAQGDDNATDLLTPRDLAMLAYHIMNDFPKDLTQKVLKVASTTEKDFQAGPGEVDHMVNTNWMLTGFGDNMRDYKYEGVDGLKTGFTSLAGYCFTGSVQRGDKRFISVVMGTKSEGDRFLQTKKLYDYGFQQVADKQIVKSGQTFKGHTTLPVTKGKEDHVKIAVKDGITLPVAEGNEKNYKAVLHLNKSLLNKDGKLEAPVKKGEKVGYVTIESKGQDYGYINNPPKVDVVTQGQVDKSNGFVLMMRAIGHFISGIFSGAIDMVKGWF</sequence>
<keyword evidence="11" id="KW-0961">Cell wall biogenesis/degradation</keyword>
<dbReference type="PRINTS" id="PR00725">
    <property type="entry name" value="DADACBPTASE1"/>
</dbReference>
<dbReference type="GO" id="GO:0008360">
    <property type="term" value="P:regulation of cell shape"/>
    <property type="evidence" value="ECO:0007669"/>
    <property type="project" value="UniProtKB-KW"/>
</dbReference>
<reference evidence="18" key="2">
    <citation type="submission" date="2020-09" db="EMBL/GenBank/DDBJ databases">
        <authorList>
            <person name="Sun Q."/>
            <person name="Zhou Y."/>
        </authorList>
    </citation>
    <scope>NUCLEOTIDE SEQUENCE</scope>
    <source>
        <strain evidence="18">CGMCC 1.15371</strain>
    </source>
</reference>
<evidence type="ECO:0000256" key="15">
    <source>
        <dbReference type="RuleBase" id="RU004016"/>
    </source>
</evidence>
<dbReference type="PANTHER" id="PTHR21581:SF11">
    <property type="entry name" value="D-ALANYL-D-ALANINE CARBOXYPEPTIDASE DACA"/>
    <property type="match status" value="1"/>
</dbReference>
<feature type="binding site" evidence="14">
    <location>
        <position position="267"/>
    </location>
    <ligand>
        <name>substrate</name>
    </ligand>
</feature>
<evidence type="ECO:0000256" key="3">
    <source>
        <dbReference type="ARBA" id="ARBA00007164"/>
    </source>
</evidence>
<dbReference type="UniPathway" id="UPA00219"/>
<comment type="similarity">
    <text evidence="3 15">Belongs to the peptidase S11 family.</text>
</comment>
<dbReference type="Proteomes" id="UP000628775">
    <property type="component" value="Unassembled WGS sequence"/>
</dbReference>
<evidence type="ECO:0000256" key="9">
    <source>
        <dbReference type="ARBA" id="ARBA00022960"/>
    </source>
</evidence>
<dbReference type="SUPFAM" id="SSF56601">
    <property type="entry name" value="beta-lactamase/transpeptidase-like"/>
    <property type="match status" value="1"/>
</dbReference>
<dbReference type="AlphaFoldDB" id="A0A8J2YJF9"/>
<dbReference type="PANTHER" id="PTHR21581">
    <property type="entry name" value="D-ALANYL-D-ALANINE CARBOXYPEPTIDASE"/>
    <property type="match status" value="1"/>
</dbReference>
<dbReference type="GO" id="GO:0009002">
    <property type="term" value="F:serine-type D-Ala-D-Ala carboxypeptidase activity"/>
    <property type="evidence" value="ECO:0007669"/>
    <property type="project" value="UniProtKB-EC"/>
</dbReference>
<keyword evidence="5 18" id="KW-0121">Carboxypeptidase</keyword>
<keyword evidence="6" id="KW-0645">Protease</keyword>
<evidence type="ECO:0000256" key="6">
    <source>
        <dbReference type="ARBA" id="ARBA00022670"/>
    </source>
</evidence>
<evidence type="ECO:0000256" key="4">
    <source>
        <dbReference type="ARBA" id="ARBA00012448"/>
    </source>
</evidence>
<dbReference type="SMART" id="SM00936">
    <property type="entry name" value="PBP5_C"/>
    <property type="match status" value="1"/>
</dbReference>
<dbReference type="SUPFAM" id="SSF69189">
    <property type="entry name" value="Penicillin-binding protein associated domain"/>
    <property type="match status" value="1"/>
</dbReference>
<keyword evidence="19" id="KW-1185">Reference proteome</keyword>
<feature type="active site" evidence="13">
    <location>
        <position position="132"/>
    </location>
</feature>
<proteinExistence type="inferred from homology"/>
<evidence type="ECO:0000256" key="1">
    <source>
        <dbReference type="ARBA" id="ARBA00003217"/>
    </source>
</evidence>
<comment type="caution">
    <text evidence="18">The sequence shown here is derived from an EMBL/GenBank/DDBJ whole genome shotgun (WGS) entry which is preliminary data.</text>
</comment>
<dbReference type="Pfam" id="PF07943">
    <property type="entry name" value="PBP5_C"/>
    <property type="match status" value="1"/>
</dbReference>
<feature type="domain" description="Peptidase S11 D-Ala-D-Ala carboxypeptidase A C-terminal" evidence="17">
    <location>
        <begin position="314"/>
        <end position="423"/>
    </location>
</feature>
<dbReference type="InterPro" id="IPR012338">
    <property type="entry name" value="Beta-lactam/transpept-like"/>
</dbReference>
<reference evidence="18" key="1">
    <citation type="journal article" date="2014" name="Int. J. Syst. Evol. Microbiol.">
        <title>Complete genome sequence of Corynebacterium casei LMG S-19264T (=DSM 44701T), isolated from a smear-ripened cheese.</title>
        <authorList>
            <consortium name="US DOE Joint Genome Institute (JGI-PGF)"/>
            <person name="Walter F."/>
            <person name="Albersmeier A."/>
            <person name="Kalinowski J."/>
            <person name="Ruckert C."/>
        </authorList>
    </citation>
    <scope>NUCLEOTIDE SEQUENCE</scope>
    <source>
        <strain evidence="18">CGMCC 1.15371</strain>
    </source>
</reference>
<name>A0A8J2YJF9_9BACL</name>
<dbReference type="EC" id="3.4.16.4" evidence="4"/>
<accession>A0A8J2YJF9</accession>
<feature type="chain" id="PRO_5035313019" description="serine-type D-Ala-D-Ala carboxypeptidase" evidence="16">
    <location>
        <begin position="33"/>
        <end position="453"/>
    </location>
</feature>
<feature type="active site" description="Acyl-ester intermediate" evidence="13">
    <location>
        <position position="68"/>
    </location>
</feature>